<reference evidence="2" key="1">
    <citation type="submission" date="2018-01" db="EMBL/GenBank/DDBJ databases">
        <title>An insight into the sialome of Amazonian anophelines.</title>
        <authorList>
            <person name="Ribeiro J.M."/>
            <person name="Scarpassa V."/>
            <person name="Calvo E."/>
        </authorList>
    </citation>
    <scope>NUCLEOTIDE SEQUENCE</scope>
    <source>
        <tissue evidence="2">Salivary glands</tissue>
    </source>
</reference>
<name>A0A2M4B618_9DIPT</name>
<evidence type="ECO:0000313" key="2">
    <source>
        <dbReference type="EMBL" id="MBW48441.1"/>
    </source>
</evidence>
<proteinExistence type="predicted"/>
<feature type="chain" id="PRO_5014979801" evidence="1">
    <location>
        <begin position="18"/>
        <end position="67"/>
    </location>
</feature>
<organism evidence="2">
    <name type="scientific">Anopheles triannulatus</name>
    <dbReference type="NCBI Taxonomy" id="58253"/>
    <lineage>
        <taxon>Eukaryota</taxon>
        <taxon>Metazoa</taxon>
        <taxon>Ecdysozoa</taxon>
        <taxon>Arthropoda</taxon>
        <taxon>Hexapoda</taxon>
        <taxon>Insecta</taxon>
        <taxon>Pterygota</taxon>
        <taxon>Neoptera</taxon>
        <taxon>Endopterygota</taxon>
        <taxon>Diptera</taxon>
        <taxon>Nematocera</taxon>
        <taxon>Culicoidea</taxon>
        <taxon>Culicidae</taxon>
        <taxon>Anophelinae</taxon>
        <taxon>Anopheles</taxon>
    </lineage>
</organism>
<feature type="signal peptide" evidence="1">
    <location>
        <begin position="1"/>
        <end position="17"/>
    </location>
</feature>
<evidence type="ECO:0000256" key="1">
    <source>
        <dbReference type="SAM" id="SignalP"/>
    </source>
</evidence>
<accession>A0A2M4B618</accession>
<dbReference type="EMBL" id="GGFK01015120">
    <property type="protein sequence ID" value="MBW48441.1"/>
    <property type="molecule type" value="Transcribed_RNA"/>
</dbReference>
<dbReference type="AlphaFoldDB" id="A0A2M4B618"/>
<sequence>MLLALLLLLLLSDVCDRRLIEADRLLVAGEPRTAQRVLLLPVRYRALAKRWTLARVERIDDVTDRSA</sequence>
<protein>
    <submittedName>
        <fullName evidence="2">Putative secreted protein</fullName>
    </submittedName>
</protein>
<keyword evidence="1" id="KW-0732">Signal</keyword>